<evidence type="ECO:0000256" key="1">
    <source>
        <dbReference type="ARBA" id="ARBA00022723"/>
    </source>
</evidence>
<feature type="compositionally biased region" description="Low complexity" evidence="6">
    <location>
        <begin position="675"/>
        <end position="691"/>
    </location>
</feature>
<dbReference type="Gene3D" id="1.10.10.60">
    <property type="entry name" value="Homeodomain-like"/>
    <property type="match status" value="1"/>
</dbReference>
<feature type="region of interest" description="Disordered" evidence="6">
    <location>
        <begin position="588"/>
        <end position="644"/>
    </location>
</feature>
<dbReference type="GO" id="GO:0005654">
    <property type="term" value="C:nucleoplasm"/>
    <property type="evidence" value="ECO:0007669"/>
    <property type="project" value="UniProtKB-ARBA"/>
</dbReference>
<evidence type="ECO:0000256" key="4">
    <source>
        <dbReference type="ARBA" id="ARBA00023125"/>
    </source>
</evidence>
<evidence type="ECO:0000313" key="11">
    <source>
        <dbReference type="Proteomes" id="UP000444721"/>
    </source>
</evidence>
<dbReference type="InterPro" id="IPR001005">
    <property type="entry name" value="SANT/Myb"/>
</dbReference>
<dbReference type="PROSITE" id="PS50090">
    <property type="entry name" value="MYB_LIKE"/>
    <property type="match status" value="1"/>
</dbReference>
<proteinExistence type="predicted"/>
<dbReference type="GO" id="GO:0000785">
    <property type="term" value="C:chromatin"/>
    <property type="evidence" value="ECO:0007669"/>
    <property type="project" value="TreeGrafter"/>
</dbReference>
<dbReference type="Gene3D" id="1.20.58.1880">
    <property type="match status" value="2"/>
</dbReference>
<accession>A0A6A5BJH9</accession>
<feature type="domain" description="SANT" evidence="8">
    <location>
        <begin position="262"/>
        <end position="313"/>
    </location>
</feature>
<dbReference type="PANTHER" id="PTHR13992">
    <property type="entry name" value="NUCLEAR RECEPTOR CO-REPRESSOR RELATED NCOR"/>
    <property type="match status" value="1"/>
</dbReference>
<evidence type="ECO:0000256" key="2">
    <source>
        <dbReference type="ARBA" id="ARBA00022771"/>
    </source>
</evidence>
<dbReference type="EMBL" id="VFQX01000035">
    <property type="protein sequence ID" value="KAF0977147.1"/>
    <property type="molecule type" value="Genomic_DNA"/>
</dbReference>
<dbReference type="InterPro" id="IPR017930">
    <property type="entry name" value="Myb_dom"/>
</dbReference>
<protein>
    <submittedName>
        <fullName evidence="10">Uncharacterized protein</fullName>
    </submittedName>
</protein>
<dbReference type="VEuPathDB" id="AmoebaDB:NfTy_064320"/>
<comment type="caution">
    <text evidence="10">The sequence shown here is derived from an EMBL/GenBank/DDBJ whole genome shotgun (WGS) entry which is preliminary data.</text>
</comment>
<dbReference type="CDD" id="cd00167">
    <property type="entry name" value="SANT"/>
    <property type="match status" value="2"/>
</dbReference>
<dbReference type="GeneID" id="68111018"/>
<dbReference type="GO" id="GO:0032991">
    <property type="term" value="C:protein-containing complex"/>
    <property type="evidence" value="ECO:0007669"/>
    <property type="project" value="UniProtKB-ARBA"/>
</dbReference>
<dbReference type="RefSeq" id="XP_044561860.1">
    <property type="nucleotide sequence ID" value="XM_044707145.1"/>
</dbReference>
<feature type="compositionally biased region" description="Basic residues" evidence="6">
    <location>
        <begin position="1"/>
        <end position="10"/>
    </location>
</feature>
<feature type="domain" description="SANT" evidence="8">
    <location>
        <begin position="494"/>
        <end position="545"/>
    </location>
</feature>
<feature type="compositionally biased region" description="Basic and acidic residues" evidence="6">
    <location>
        <begin position="460"/>
        <end position="472"/>
    </location>
</feature>
<dbReference type="VEuPathDB" id="AmoebaDB:FDP41_003800"/>
<feature type="compositionally biased region" description="Polar residues" evidence="6">
    <location>
        <begin position="12"/>
        <end position="28"/>
    </location>
</feature>
<feature type="domain" description="HTH myb-type" evidence="9">
    <location>
        <begin position="499"/>
        <end position="545"/>
    </location>
</feature>
<feature type="domain" description="SANT" evidence="8">
    <location>
        <begin position="380"/>
        <end position="431"/>
    </location>
</feature>
<dbReference type="PANTHER" id="PTHR13992:SF39">
    <property type="entry name" value="SMRTER, ISOFORM G"/>
    <property type="match status" value="1"/>
</dbReference>
<dbReference type="GO" id="GO:0003677">
    <property type="term" value="F:DNA binding"/>
    <property type="evidence" value="ECO:0007669"/>
    <property type="project" value="UniProtKB-KW"/>
</dbReference>
<dbReference type="PROSITE" id="PS51294">
    <property type="entry name" value="HTH_MYB"/>
    <property type="match status" value="1"/>
</dbReference>
<dbReference type="OMA" id="KEMRTIA"/>
<dbReference type="PROSITE" id="PS51293">
    <property type="entry name" value="SANT"/>
    <property type="match status" value="3"/>
</dbReference>
<reference evidence="10 11" key="1">
    <citation type="journal article" date="2019" name="Sci. Rep.">
        <title>Nanopore sequencing improves the draft genome of the human pathogenic amoeba Naegleria fowleri.</title>
        <authorList>
            <person name="Liechti N."/>
            <person name="Schurch N."/>
            <person name="Bruggmann R."/>
            <person name="Wittwer M."/>
        </authorList>
    </citation>
    <scope>NUCLEOTIDE SEQUENCE [LARGE SCALE GENOMIC DNA]</scope>
    <source>
        <strain evidence="10 11">ATCC 30894</strain>
    </source>
</reference>
<feature type="compositionally biased region" description="Low complexity" evidence="6">
    <location>
        <begin position="607"/>
        <end position="620"/>
    </location>
</feature>
<evidence type="ECO:0000259" key="7">
    <source>
        <dbReference type="PROSITE" id="PS50090"/>
    </source>
</evidence>
<feature type="region of interest" description="Disordered" evidence="6">
    <location>
        <begin position="434"/>
        <end position="483"/>
    </location>
</feature>
<feature type="compositionally biased region" description="Basic and acidic residues" evidence="6">
    <location>
        <begin position="35"/>
        <end position="55"/>
    </location>
</feature>
<feature type="region of interest" description="Disordered" evidence="6">
    <location>
        <begin position="1"/>
        <end position="70"/>
    </location>
</feature>
<keyword evidence="4" id="KW-0238">DNA-binding</keyword>
<keyword evidence="2" id="KW-0863">Zinc-finger</keyword>
<feature type="compositionally biased region" description="Basic and acidic residues" evidence="6">
    <location>
        <begin position="333"/>
        <end position="345"/>
    </location>
</feature>
<dbReference type="FunFam" id="1.10.10.60:FF:000012">
    <property type="entry name" value="Metastasis-associated 1 family, member 3"/>
    <property type="match status" value="1"/>
</dbReference>
<dbReference type="SUPFAM" id="SSF46689">
    <property type="entry name" value="Homeodomain-like"/>
    <property type="match status" value="3"/>
</dbReference>
<dbReference type="VEuPathDB" id="AmoebaDB:NF0079070"/>
<evidence type="ECO:0000256" key="6">
    <source>
        <dbReference type="SAM" id="MobiDB-lite"/>
    </source>
</evidence>
<dbReference type="InterPro" id="IPR009057">
    <property type="entry name" value="Homeodomain-like_sf"/>
</dbReference>
<keyword evidence="1" id="KW-0479">Metal-binding</keyword>
<dbReference type="GO" id="GO:0006357">
    <property type="term" value="P:regulation of transcription by RNA polymerase II"/>
    <property type="evidence" value="ECO:0007669"/>
    <property type="project" value="TreeGrafter"/>
</dbReference>
<feature type="region of interest" description="Disordered" evidence="6">
    <location>
        <begin position="333"/>
        <end position="386"/>
    </location>
</feature>
<evidence type="ECO:0000256" key="3">
    <source>
        <dbReference type="ARBA" id="ARBA00022833"/>
    </source>
</evidence>
<dbReference type="InterPro" id="IPR051571">
    <property type="entry name" value="N-CoR_corepressor"/>
</dbReference>
<dbReference type="SMART" id="SM00717">
    <property type="entry name" value="SANT"/>
    <property type="match status" value="3"/>
</dbReference>
<sequence length="918" mass="104808">MSTNSTKRKGSSGDTRLNTSSPSTSPNQQKKRSTKQTESRGSKRTIDSKIKHDDDPIQTLFNGSQPTPEEITREIQKLEEVVKRSEERLHQLDNEPNSIGDCDVEMTDSVHFTPKTKIQELYYCNMISGMNAEAKLDFLLHKDDDKFEKKPRNPTDYDCYEVNERVYTELIPELTAIIQERLHNIERKAREEGAKFKRLRYEWWKKNKITIDDVRNENIRFQDQLAKIPPMLNEEERRNAFVSRNGYMTSEQVLREYQEKRALEETWTEEEKKIFAEKFTKHPKEMRTIAGFLPSRTTGDVVTFYYNYKLTEDFKKMKHDLKLTNKYRKRFVDEGKRKDTKDREPASPMTPSEPTFVPETPVIEPKSTSSSRSKKKDEEESPNEWSQVEINKLKNLITKFGSNFEKIAQKLKTKDEEQCRQFFEENKTKYKFVLPPPKEKKKKTASTTSTPTASPTVRKSTKEPVVSEKRESTPLLPPSPAAITKPNKTKKILKVVSIWTVSERDAFLEYFREYGRDWKKLAELIPTKTETQIRSLFLNYKIKLGLTLPTKRRKKKRRPIPYVETNPEVATPDLFTLSVLACDVQEKGSPFDDMEQSPLTSTKPPRSHSSSLQISNNSQLRRTSKKSQKNSVSTPSPTTTSGGGFMDVLATVSCQQQHDNNATGHYIPSLQDLLQSHQSSSQVSTPSSIQQGAHPNNAPSPPYMPYSNQQEEHSQFARSHAFAHSFDHTQASTATSNIPAYMKTSTTPSNNFQPVQSSEGDNTGMIMRTLSNQAGFSTNAHHHVVNDINLTSNEVLTPFQAFPTRLHGPPLDNSNNADVTRYSFSQPEPKKGNTSEIVLEEGGFGFGDFTNAGYEGGHASPHHGLHPQNSPSNFVAMSQQHNRTILNNTSHPPPSEIHHLPHHHFMMHNNNPSSHHQQ</sequence>
<name>A0A6A5BJH9_NAEFO</name>
<keyword evidence="11" id="KW-1185">Reference proteome</keyword>
<evidence type="ECO:0000259" key="8">
    <source>
        <dbReference type="PROSITE" id="PS51293"/>
    </source>
</evidence>
<keyword evidence="3" id="KW-0862">Zinc</keyword>
<keyword evidence="5" id="KW-0539">Nucleus</keyword>
<feature type="region of interest" description="Disordered" evidence="6">
    <location>
        <begin position="675"/>
        <end position="711"/>
    </location>
</feature>
<dbReference type="AlphaFoldDB" id="A0A6A5BJH9"/>
<gene>
    <name evidence="10" type="ORF">FDP41_003800</name>
</gene>
<feature type="compositionally biased region" description="Low complexity" evidence="6">
    <location>
        <begin position="445"/>
        <end position="456"/>
    </location>
</feature>
<evidence type="ECO:0000259" key="9">
    <source>
        <dbReference type="PROSITE" id="PS51294"/>
    </source>
</evidence>
<feature type="domain" description="Myb-like" evidence="7">
    <location>
        <begin position="499"/>
        <end position="541"/>
    </location>
</feature>
<dbReference type="InterPro" id="IPR017884">
    <property type="entry name" value="SANT_dom"/>
</dbReference>
<dbReference type="GO" id="GO:0008270">
    <property type="term" value="F:zinc ion binding"/>
    <property type="evidence" value="ECO:0007669"/>
    <property type="project" value="UniProtKB-KW"/>
</dbReference>
<dbReference type="Proteomes" id="UP000444721">
    <property type="component" value="Unassembled WGS sequence"/>
</dbReference>
<dbReference type="OrthoDB" id="10258692at2759"/>
<organism evidence="10 11">
    <name type="scientific">Naegleria fowleri</name>
    <name type="common">Brain eating amoeba</name>
    <dbReference type="NCBI Taxonomy" id="5763"/>
    <lineage>
        <taxon>Eukaryota</taxon>
        <taxon>Discoba</taxon>
        <taxon>Heterolobosea</taxon>
        <taxon>Tetramitia</taxon>
        <taxon>Eutetramitia</taxon>
        <taxon>Vahlkampfiidae</taxon>
        <taxon>Naegleria</taxon>
    </lineage>
</organism>
<evidence type="ECO:0000256" key="5">
    <source>
        <dbReference type="ARBA" id="ARBA00023242"/>
    </source>
</evidence>
<evidence type="ECO:0000313" key="10">
    <source>
        <dbReference type="EMBL" id="KAF0977147.1"/>
    </source>
</evidence>
<dbReference type="Pfam" id="PF00249">
    <property type="entry name" value="Myb_DNA-binding"/>
    <property type="match status" value="3"/>
</dbReference>